<dbReference type="SUPFAM" id="SSF53098">
    <property type="entry name" value="Ribonuclease H-like"/>
    <property type="match status" value="1"/>
</dbReference>
<dbReference type="AlphaFoldDB" id="A0AAP9DVH9"/>
<organism evidence="2 3">
    <name type="scientific">Paenibacillus thiaminolyticus</name>
    <name type="common">Bacillus thiaminolyticus</name>
    <dbReference type="NCBI Taxonomy" id="49283"/>
    <lineage>
        <taxon>Bacteria</taxon>
        <taxon>Bacillati</taxon>
        <taxon>Bacillota</taxon>
        <taxon>Bacilli</taxon>
        <taxon>Bacillales</taxon>
        <taxon>Paenibacillaceae</taxon>
        <taxon>Paenibacillus</taxon>
    </lineage>
</organism>
<sequence>MNAFQIGRSLSMKGCPYDNVVAEATFNIMKTEFINQLNFHSLQHLKLELNDYANGYNSRNTGLI</sequence>
<evidence type="ECO:0000259" key="1">
    <source>
        <dbReference type="Pfam" id="PF13333"/>
    </source>
</evidence>
<proteinExistence type="predicted"/>
<gene>
    <name evidence="2" type="ORF">FLT43_07375</name>
</gene>
<dbReference type="Proteomes" id="UP000315377">
    <property type="component" value="Chromosome"/>
</dbReference>
<feature type="domain" description="Integrase catalytic" evidence="1">
    <location>
        <begin position="23"/>
        <end position="58"/>
    </location>
</feature>
<dbReference type="InterPro" id="IPR001584">
    <property type="entry name" value="Integrase_cat-core"/>
</dbReference>
<dbReference type="InterPro" id="IPR012337">
    <property type="entry name" value="RNaseH-like_sf"/>
</dbReference>
<dbReference type="Pfam" id="PF13333">
    <property type="entry name" value="rve_2"/>
    <property type="match status" value="1"/>
</dbReference>
<dbReference type="GO" id="GO:0015074">
    <property type="term" value="P:DNA integration"/>
    <property type="evidence" value="ECO:0007669"/>
    <property type="project" value="InterPro"/>
</dbReference>
<accession>A0AAP9DVH9</accession>
<reference evidence="2 3" key="1">
    <citation type="submission" date="2019-07" db="EMBL/GenBank/DDBJ databases">
        <title>Paenibacillus thiaminolyticus NRRL B-4156.</title>
        <authorList>
            <person name="Hehnly C."/>
            <person name="Zhang L."/>
        </authorList>
    </citation>
    <scope>NUCLEOTIDE SEQUENCE [LARGE SCALE GENOMIC DNA]</scope>
    <source>
        <strain evidence="2 3">NRRL B-4156</strain>
    </source>
</reference>
<protein>
    <submittedName>
        <fullName evidence="2">IS3 family transposase</fullName>
    </submittedName>
</protein>
<name>A0AAP9DVH9_PANTH</name>
<evidence type="ECO:0000313" key="3">
    <source>
        <dbReference type="Proteomes" id="UP000315377"/>
    </source>
</evidence>
<dbReference type="EMBL" id="CP041405">
    <property type="protein sequence ID" value="QDM43351.1"/>
    <property type="molecule type" value="Genomic_DNA"/>
</dbReference>
<evidence type="ECO:0000313" key="2">
    <source>
        <dbReference type="EMBL" id="QDM43351.1"/>
    </source>
</evidence>